<comment type="caution">
    <text evidence="2">The sequence shown here is derived from an EMBL/GenBank/DDBJ whole genome shotgun (WGS) entry which is preliminary data.</text>
</comment>
<evidence type="ECO:0000313" key="2">
    <source>
        <dbReference type="EMBL" id="CAK9182868.1"/>
    </source>
</evidence>
<dbReference type="AlphaFoldDB" id="A0ABC8UP76"/>
<name>A0ABC8UP76_9AQUA</name>
<feature type="non-terminal residue" evidence="2">
    <location>
        <position position="1"/>
    </location>
</feature>
<feature type="region of interest" description="Disordered" evidence="1">
    <location>
        <begin position="22"/>
        <end position="44"/>
    </location>
</feature>
<organism evidence="2 3">
    <name type="scientific">Ilex paraguariensis</name>
    <name type="common">yerba mate</name>
    <dbReference type="NCBI Taxonomy" id="185542"/>
    <lineage>
        <taxon>Eukaryota</taxon>
        <taxon>Viridiplantae</taxon>
        <taxon>Streptophyta</taxon>
        <taxon>Embryophyta</taxon>
        <taxon>Tracheophyta</taxon>
        <taxon>Spermatophyta</taxon>
        <taxon>Magnoliopsida</taxon>
        <taxon>eudicotyledons</taxon>
        <taxon>Gunneridae</taxon>
        <taxon>Pentapetalae</taxon>
        <taxon>asterids</taxon>
        <taxon>campanulids</taxon>
        <taxon>Aquifoliales</taxon>
        <taxon>Aquifoliaceae</taxon>
        <taxon>Ilex</taxon>
    </lineage>
</organism>
<dbReference type="EMBL" id="CAUOFW020008461">
    <property type="protein sequence ID" value="CAK9182868.1"/>
    <property type="molecule type" value="Genomic_DNA"/>
</dbReference>
<accession>A0ABC8UP76</accession>
<keyword evidence="3" id="KW-1185">Reference proteome</keyword>
<evidence type="ECO:0000256" key="1">
    <source>
        <dbReference type="SAM" id="MobiDB-lite"/>
    </source>
</evidence>
<reference evidence="2 3" key="1">
    <citation type="submission" date="2024-02" db="EMBL/GenBank/DDBJ databases">
        <authorList>
            <person name="Vignale AGUSTIN F."/>
            <person name="Sosa J E."/>
            <person name="Modenutti C."/>
        </authorList>
    </citation>
    <scope>NUCLEOTIDE SEQUENCE [LARGE SCALE GENOMIC DNA]</scope>
</reference>
<evidence type="ECO:0000313" key="3">
    <source>
        <dbReference type="Proteomes" id="UP001642360"/>
    </source>
</evidence>
<sequence>DSSPVEDHALVPNIISTTTAQNITATPQQLHDTTTHAKEATTSKGVRPYQPLTRSLYVQLPLVLHPLLVSNILPSTRR</sequence>
<protein>
    <submittedName>
        <fullName evidence="2">Uncharacterized protein</fullName>
    </submittedName>
</protein>
<gene>
    <name evidence="2" type="ORF">ILEXP_LOCUS53091</name>
</gene>
<proteinExistence type="predicted"/>
<dbReference type="Proteomes" id="UP001642360">
    <property type="component" value="Unassembled WGS sequence"/>
</dbReference>
<feature type="compositionally biased region" description="Polar residues" evidence="1">
    <location>
        <begin position="22"/>
        <end position="32"/>
    </location>
</feature>